<evidence type="ECO:0000256" key="1">
    <source>
        <dbReference type="SAM" id="Coils"/>
    </source>
</evidence>
<dbReference type="AlphaFoldDB" id="E9GZA6"/>
<dbReference type="EMBL" id="GL732577">
    <property type="protein sequence ID" value="EFX75191.1"/>
    <property type="molecule type" value="Genomic_DNA"/>
</dbReference>
<protein>
    <submittedName>
        <fullName evidence="2">Uncharacterized protein</fullName>
    </submittedName>
</protein>
<reference evidence="2 3" key="1">
    <citation type="journal article" date="2011" name="Science">
        <title>The ecoresponsive genome of Daphnia pulex.</title>
        <authorList>
            <person name="Colbourne J.K."/>
            <person name="Pfrender M.E."/>
            <person name="Gilbert D."/>
            <person name="Thomas W.K."/>
            <person name="Tucker A."/>
            <person name="Oakley T.H."/>
            <person name="Tokishita S."/>
            <person name="Aerts A."/>
            <person name="Arnold G.J."/>
            <person name="Basu M.K."/>
            <person name="Bauer D.J."/>
            <person name="Caceres C.E."/>
            <person name="Carmel L."/>
            <person name="Casola C."/>
            <person name="Choi J.H."/>
            <person name="Detter J.C."/>
            <person name="Dong Q."/>
            <person name="Dusheyko S."/>
            <person name="Eads B.D."/>
            <person name="Frohlich T."/>
            <person name="Geiler-Samerotte K.A."/>
            <person name="Gerlach D."/>
            <person name="Hatcher P."/>
            <person name="Jogdeo S."/>
            <person name="Krijgsveld J."/>
            <person name="Kriventseva E.V."/>
            <person name="Kultz D."/>
            <person name="Laforsch C."/>
            <person name="Lindquist E."/>
            <person name="Lopez J."/>
            <person name="Manak J.R."/>
            <person name="Muller J."/>
            <person name="Pangilinan J."/>
            <person name="Patwardhan R.P."/>
            <person name="Pitluck S."/>
            <person name="Pritham E.J."/>
            <person name="Rechtsteiner A."/>
            <person name="Rho M."/>
            <person name="Rogozin I.B."/>
            <person name="Sakarya O."/>
            <person name="Salamov A."/>
            <person name="Schaack S."/>
            <person name="Shapiro H."/>
            <person name="Shiga Y."/>
            <person name="Skalitzky C."/>
            <person name="Smith Z."/>
            <person name="Souvorov A."/>
            <person name="Sung W."/>
            <person name="Tang Z."/>
            <person name="Tsuchiya D."/>
            <person name="Tu H."/>
            <person name="Vos H."/>
            <person name="Wang M."/>
            <person name="Wolf Y.I."/>
            <person name="Yamagata H."/>
            <person name="Yamada T."/>
            <person name="Ye Y."/>
            <person name="Shaw J.R."/>
            <person name="Andrews J."/>
            <person name="Crease T.J."/>
            <person name="Tang H."/>
            <person name="Lucas S.M."/>
            <person name="Robertson H.M."/>
            <person name="Bork P."/>
            <person name="Koonin E.V."/>
            <person name="Zdobnov E.M."/>
            <person name="Grigoriev I.V."/>
            <person name="Lynch M."/>
            <person name="Boore J.L."/>
        </authorList>
    </citation>
    <scope>NUCLEOTIDE SEQUENCE [LARGE SCALE GENOMIC DNA]</scope>
</reference>
<proteinExistence type="predicted"/>
<dbReference type="OrthoDB" id="6413279at2759"/>
<keyword evidence="3" id="KW-1185">Reference proteome</keyword>
<dbReference type="Proteomes" id="UP000000305">
    <property type="component" value="Unassembled WGS sequence"/>
</dbReference>
<evidence type="ECO:0000313" key="2">
    <source>
        <dbReference type="EMBL" id="EFX75191.1"/>
    </source>
</evidence>
<accession>E9GZA6</accession>
<dbReference type="InParanoid" id="E9GZA6"/>
<gene>
    <name evidence="2" type="ORF">DAPPUDRAFT_108147</name>
</gene>
<dbReference type="HOGENOM" id="CLU_1157444_0_0_1"/>
<evidence type="ECO:0000313" key="3">
    <source>
        <dbReference type="Proteomes" id="UP000000305"/>
    </source>
</evidence>
<organism evidence="2 3">
    <name type="scientific">Daphnia pulex</name>
    <name type="common">Water flea</name>
    <dbReference type="NCBI Taxonomy" id="6669"/>
    <lineage>
        <taxon>Eukaryota</taxon>
        <taxon>Metazoa</taxon>
        <taxon>Ecdysozoa</taxon>
        <taxon>Arthropoda</taxon>
        <taxon>Crustacea</taxon>
        <taxon>Branchiopoda</taxon>
        <taxon>Diplostraca</taxon>
        <taxon>Cladocera</taxon>
        <taxon>Anomopoda</taxon>
        <taxon>Daphniidae</taxon>
        <taxon>Daphnia</taxon>
    </lineage>
</organism>
<keyword evidence="1" id="KW-0175">Coiled coil</keyword>
<name>E9GZA6_DAPPU</name>
<feature type="coiled-coil region" evidence="1">
    <location>
        <begin position="182"/>
        <end position="209"/>
    </location>
</feature>
<sequence length="240" mass="27102">MRKNSDHHNFAAKITKAERIYTRHTGKIKLTFLLGVKEHSEKNWNNKIWRVVVVLKQVVKLGKLINKARISKIGSGAETDKYSTERDKSGAELDELLCQKNVPKLVATANDVPNAVHNEIPLVSDIFESGSNDFASEQVPHFCGVEISDECNNGVENLHEATTVYKMLELMTKERDYLLVENEKLRRMNEQLTASEKTLQQQLNNLNERGKCQLLAEISVDACCLSCLNCDYCVACFTQG</sequence>
<dbReference type="KEGG" id="dpx:DAPPUDRAFT_108147"/>